<evidence type="ECO:0000256" key="3">
    <source>
        <dbReference type="ARBA" id="ARBA00022692"/>
    </source>
</evidence>
<feature type="transmembrane region" description="Helical" evidence="6">
    <location>
        <begin position="694"/>
        <end position="718"/>
    </location>
</feature>
<keyword evidence="4 6" id="KW-1133">Transmembrane helix</keyword>
<evidence type="ECO:0000259" key="7">
    <source>
        <dbReference type="Pfam" id="PF02687"/>
    </source>
</evidence>
<feature type="domain" description="ABC3 transporter permease C-terminal" evidence="7">
    <location>
        <begin position="290"/>
        <end position="404"/>
    </location>
</feature>
<feature type="transmembrane region" description="Helical" evidence="6">
    <location>
        <begin position="730"/>
        <end position="758"/>
    </location>
</feature>
<dbReference type="OrthoDB" id="5933722at2"/>
<dbReference type="STRING" id="1563681.BFP71_13720"/>
<dbReference type="PANTHER" id="PTHR30572">
    <property type="entry name" value="MEMBRANE COMPONENT OF TRANSPORTER-RELATED"/>
    <property type="match status" value="1"/>
</dbReference>
<accession>A0A1E5SZH8</accession>
<comment type="caution">
    <text evidence="9">The sequence shown here is derived from an EMBL/GenBank/DDBJ whole genome shotgun (WGS) entry which is preliminary data.</text>
</comment>
<dbReference type="Proteomes" id="UP000095552">
    <property type="component" value="Unassembled WGS sequence"/>
</dbReference>
<dbReference type="GO" id="GO:0022857">
    <property type="term" value="F:transmembrane transporter activity"/>
    <property type="evidence" value="ECO:0007669"/>
    <property type="project" value="TreeGrafter"/>
</dbReference>
<feature type="domain" description="MacB-like periplasmic core" evidence="8">
    <location>
        <begin position="435"/>
        <end position="628"/>
    </location>
</feature>
<dbReference type="InterPro" id="IPR003838">
    <property type="entry name" value="ABC3_permease_C"/>
</dbReference>
<evidence type="ECO:0000313" key="10">
    <source>
        <dbReference type="Proteomes" id="UP000095552"/>
    </source>
</evidence>
<evidence type="ECO:0000256" key="2">
    <source>
        <dbReference type="ARBA" id="ARBA00022475"/>
    </source>
</evidence>
<dbReference type="EMBL" id="MDGQ01000005">
    <property type="protein sequence ID" value="OEK04521.1"/>
    <property type="molecule type" value="Genomic_DNA"/>
</dbReference>
<reference evidence="9 10" key="1">
    <citation type="submission" date="2016-08" db="EMBL/GenBank/DDBJ databases">
        <title>Draft genome of Fabibacter sp. strain SK-8.</title>
        <authorList>
            <person name="Wong S.-K."/>
            <person name="Hamasaki K."/>
            <person name="Yoshizawa S."/>
        </authorList>
    </citation>
    <scope>NUCLEOTIDE SEQUENCE [LARGE SCALE GENOMIC DNA]</scope>
    <source>
        <strain evidence="9 10">SK-8</strain>
    </source>
</reference>
<dbReference type="Pfam" id="PF02687">
    <property type="entry name" value="FtsX"/>
    <property type="match status" value="2"/>
</dbReference>
<proteinExistence type="predicted"/>
<feature type="transmembrane region" description="Helical" evidence="6">
    <location>
        <begin position="284"/>
        <end position="306"/>
    </location>
</feature>
<dbReference type="InterPro" id="IPR025857">
    <property type="entry name" value="MacB_PCD"/>
</dbReference>
<dbReference type="RefSeq" id="WP_069836026.1">
    <property type="nucleotide sequence ID" value="NZ_MDGQ01000005.1"/>
</dbReference>
<feature type="transmembrane region" description="Helical" evidence="6">
    <location>
        <begin position="778"/>
        <end position="798"/>
    </location>
</feature>
<protein>
    <submittedName>
        <fullName evidence="9">Uncharacterized protein</fullName>
    </submittedName>
</protein>
<evidence type="ECO:0000259" key="8">
    <source>
        <dbReference type="Pfam" id="PF12704"/>
    </source>
</evidence>
<evidence type="ECO:0000256" key="1">
    <source>
        <dbReference type="ARBA" id="ARBA00004651"/>
    </source>
</evidence>
<evidence type="ECO:0000256" key="4">
    <source>
        <dbReference type="ARBA" id="ARBA00022989"/>
    </source>
</evidence>
<dbReference type="PANTHER" id="PTHR30572:SF18">
    <property type="entry name" value="ABC-TYPE MACROLIDE FAMILY EXPORT SYSTEM PERMEASE COMPONENT 2"/>
    <property type="match status" value="1"/>
</dbReference>
<evidence type="ECO:0000256" key="6">
    <source>
        <dbReference type="SAM" id="Phobius"/>
    </source>
</evidence>
<dbReference type="Pfam" id="PF12704">
    <property type="entry name" value="MacB_PCD"/>
    <property type="match status" value="2"/>
</dbReference>
<evidence type="ECO:0000313" key="9">
    <source>
        <dbReference type="EMBL" id="OEK04521.1"/>
    </source>
</evidence>
<feature type="domain" description="MacB-like periplasmic core" evidence="8">
    <location>
        <begin position="20"/>
        <end position="230"/>
    </location>
</feature>
<feature type="domain" description="ABC3 transporter permease C-terminal" evidence="7">
    <location>
        <begin position="697"/>
        <end position="810"/>
    </location>
</feature>
<evidence type="ECO:0000256" key="5">
    <source>
        <dbReference type="ARBA" id="ARBA00023136"/>
    </source>
</evidence>
<sequence length="817" mass="91341">MFKNHISVALRNFQKRKSFTFINILGLTVGMTVCLLILTYARYEMSYDTFHSRADDIYRISVDIYNGEDFQIADAQCYPAVGKLAKNEFSEIEEFAMARKFGRMSLKNGEKAFNEDGVFFATPSWLEVFDWDLKQGNKATALKDANTIVITESTAERYFGDEDPMGKMVKLLPGGGELPMLVTGVIKDVPENAHLKFDILVSYQTAVEEFGSKYDNFGGNNEYMYILANTPLDNDFKKRFNATYFERTEPFLERGDSLDIQPLTDIHLKSDKTYEAETNGSQSIVNILLVVAAFVLIIAWVNFINLSTARAMERGKEVGVRKVLGSNKGALITQFLLESFMLNFLAVVLTLTCIQGVLPLFNEFADLDLSFNVFQNNQALMQVLGILFIGSFASGIYPALVLSNYRPLAVISGRLKDSKGGLILRKGLVVFQFMITMLLLAGTVTIYQQVNHMRSQSLGVNIDQTIVVRNPVMSAGDSLQSEHRKTFKSELSRIAQVQAVAFSETVFGQGTTEMNTTTGFYELVNKTGRGVSFSFYRVDEDFTKAFEFEILAGRTFDSNIENVIPDGGGYDGIMINETSRKIFGFATNEEAIGQKINRFGAQVSIVGVFADYNHHSLKTKVDPTVLFFDRYGYASDYASIKVNAGDNPGKAYKTILGEIESAYRQVYPESDFDYFFLDENFEKQYRADQQFGTVFTAFAGITIFVAILGLFGLVLYEVQQRVKEIGIRKVLGASVVTIIKLLSSSFLKLISISILLATPMAYFGLNEWLSGYAYRIDLSVVLFILPAIVLLLIALVTVTTQAVKAANENPVKSLRYE</sequence>
<keyword evidence="3 6" id="KW-0812">Transmembrane</keyword>
<dbReference type="GO" id="GO:0005886">
    <property type="term" value="C:plasma membrane"/>
    <property type="evidence" value="ECO:0007669"/>
    <property type="project" value="UniProtKB-SubCell"/>
</dbReference>
<dbReference type="AlphaFoldDB" id="A0A1E5SZH8"/>
<keyword evidence="5 6" id="KW-0472">Membrane</keyword>
<keyword evidence="2" id="KW-1003">Cell membrane</keyword>
<dbReference type="InterPro" id="IPR050250">
    <property type="entry name" value="Macrolide_Exporter_MacB"/>
</dbReference>
<feature type="transmembrane region" description="Helical" evidence="6">
    <location>
        <begin position="423"/>
        <end position="447"/>
    </location>
</feature>
<feature type="transmembrane region" description="Helical" evidence="6">
    <location>
        <begin position="381"/>
        <end position="402"/>
    </location>
</feature>
<organism evidence="9 10">
    <name type="scientific">Roseivirga misakiensis</name>
    <dbReference type="NCBI Taxonomy" id="1563681"/>
    <lineage>
        <taxon>Bacteria</taxon>
        <taxon>Pseudomonadati</taxon>
        <taxon>Bacteroidota</taxon>
        <taxon>Cytophagia</taxon>
        <taxon>Cytophagales</taxon>
        <taxon>Roseivirgaceae</taxon>
        <taxon>Roseivirga</taxon>
    </lineage>
</organism>
<name>A0A1E5SZH8_9BACT</name>
<keyword evidence="10" id="KW-1185">Reference proteome</keyword>
<gene>
    <name evidence="9" type="ORF">BFP71_13720</name>
</gene>
<feature type="transmembrane region" description="Helical" evidence="6">
    <location>
        <begin position="340"/>
        <end position="361"/>
    </location>
</feature>
<comment type="subcellular location">
    <subcellularLocation>
        <location evidence="1">Cell membrane</location>
        <topology evidence="1">Multi-pass membrane protein</topology>
    </subcellularLocation>
</comment>
<feature type="transmembrane region" description="Helical" evidence="6">
    <location>
        <begin position="21"/>
        <end position="43"/>
    </location>
</feature>